<evidence type="ECO:0000313" key="2">
    <source>
        <dbReference type="Proteomes" id="UP001054945"/>
    </source>
</evidence>
<dbReference type="Proteomes" id="UP001054945">
    <property type="component" value="Unassembled WGS sequence"/>
</dbReference>
<keyword evidence="2" id="KW-1185">Reference proteome</keyword>
<gene>
    <name evidence="1" type="ORF">CEXT_560891</name>
</gene>
<evidence type="ECO:0000313" key="1">
    <source>
        <dbReference type="EMBL" id="GIY93171.1"/>
    </source>
</evidence>
<organism evidence="1 2">
    <name type="scientific">Caerostris extrusa</name>
    <name type="common">Bark spider</name>
    <name type="synonym">Caerostris bankana</name>
    <dbReference type="NCBI Taxonomy" id="172846"/>
    <lineage>
        <taxon>Eukaryota</taxon>
        <taxon>Metazoa</taxon>
        <taxon>Ecdysozoa</taxon>
        <taxon>Arthropoda</taxon>
        <taxon>Chelicerata</taxon>
        <taxon>Arachnida</taxon>
        <taxon>Araneae</taxon>
        <taxon>Araneomorphae</taxon>
        <taxon>Entelegynae</taxon>
        <taxon>Araneoidea</taxon>
        <taxon>Araneidae</taxon>
        <taxon>Caerostris</taxon>
    </lineage>
</organism>
<sequence length="174" mass="19818">MKPLSDVQTLLLIIAVTREQLISFICYNSSIEMILCYDNNTDPNTSSLLLLIERSNSGHQSVEKSTKDFDCQTCLVIGAKDASTSTDDLEYFDEGHGDEEADLLDEAMALQQPNFVPPVNLNPFMNPFYEFLAFDDPLDYLWDTELDGERVCAQWILKSTTVSFLNKETYHRLQ</sequence>
<comment type="caution">
    <text evidence="1">The sequence shown here is derived from an EMBL/GenBank/DDBJ whole genome shotgun (WGS) entry which is preliminary data.</text>
</comment>
<dbReference type="EMBL" id="BPLR01017634">
    <property type="protein sequence ID" value="GIY93171.1"/>
    <property type="molecule type" value="Genomic_DNA"/>
</dbReference>
<accession>A0AAV4XD50</accession>
<protein>
    <submittedName>
        <fullName evidence="1">Uncharacterized protein</fullName>
    </submittedName>
</protein>
<name>A0AAV4XD50_CAEEX</name>
<reference evidence="1 2" key="1">
    <citation type="submission" date="2021-06" db="EMBL/GenBank/DDBJ databases">
        <title>Caerostris extrusa draft genome.</title>
        <authorList>
            <person name="Kono N."/>
            <person name="Arakawa K."/>
        </authorList>
    </citation>
    <scope>NUCLEOTIDE SEQUENCE [LARGE SCALE GENOMIC DNA]</scope>
</reference>
<proteinExistence type="predicted"/>
<dbReference type="AlphaFoldDB" id="A0AAV4XD50"/>